<feature type="signal peptide" evidence="7">
    <location>
        <begin position="1"/>
        <end position="22"/>
    </location>
</feature>
<dbReference type="InterPro" id="IPR025256">
    <property type="entry name" value="TM7S3/TM198-like_dom"/>
</dbReference>
<feature type="compositionally biased region" description="Polar residues" evidence="5">
    <location>
        <begin position="459"/>
        <end position="471"/>
    </location>
</feature>
<dbReference type="GO" id="GO:0016020">
    <property type="term" value="C:membrane"/>
    <property type="evidence" value="ECO:0007669"/>
    <property type="project" value="UniProtKB-SubCell"/>
</dbReference>
<feature type="compositionally biased region" description="Low complexity" evidence="5">
    <location>
        <begin position="81"/>
        <end position="104"/>
    </location>
</feature>
<evidence type="ECO:0000256" key="4">
    <source>
        <dbReference type="ARBA" id="ARBA00023136"/>
    </source>
</evidence>
<dbReference type="AlphaFoldDB" id="A0AAN6LSF7"/>
<reference evidence="9 10" key="1">
    <citation type="submission" date="2021-02" db="EMBL/GenBank/DDBJ databases">
        <title>Genome assembly of Pseudopithomyces chartarum.</title>
        <authorList>
            <person name="Jauregui R."/>
            <person name="Singh J."/>
            <person name="Voisey C."/>
        </authorList>
    </citation>
    <scope>NUCLEOTIDE SEQUENCE [LARGE SCALE GENOMIC DNA]</scope>
    <source>
        <strain evidence="9 10">AGR01</strain>
    </source>
</reference>
<feature type="region of interest" description="Disordered" evidence="5">
    <location>
        <begin position="628"/>
        <end position="729"/>
    </location>
</feature>
<feature type="compositionally biased region" description="Basic residues" evidence="5">
    <location>
        <begin position="917"/>
        <end position="926"/>
    </location>
</feature>
<comment type="subcellular location">
    <subcellularLocation>
        <location evidence="1">Membrane</location>
        <topology evidence="1">Multi-pass membrane protein</topology>
    </subcellularLocation>
</comment>
<sequence>MRSLQLLLITLLLLFCSHTVTAAPRRALVLRQDDNEPNPNASATTRREPSPSSATSQPRESSTVPSVSAHQSTTESSAPRSTVLVTSSTVSASPSTTDSSNASANGTESGTELEDPLPLHPKITPALGLIGVLLLTSGALYAVIGIKNKWVYVFGSAAYLAALAVTVLIVYLMNPPVSNAIQGAFFVAAFITGILFGALALIFPDLTEGLGCLLGGFCLGMWFMSLKEGGLIASTGGRAIFIGCMSVASYSLSFSHYTRTYGLIGSISFSGATITILGVDCFSRAGWKEFWLYIWNLNPDIFPLGTTTYPMTKGLKAELAGVIILTIFGVISQLRLWKLIKERRAKREEQENEIAETQQKQEAELGLEIEDKFQKERRQWEATYGEKGPPGSSDESGQMTSQPPSLYEKEYTASEAGSKAESGRNTNKRTSTAATAVQEDEIQQIDATGATINHDAAITSPTGTSRANSTRHSLDVVAAGRLSRSVSANSSLKPSSPPPPIVIPLPFRVPQEDDAKSHISDNASVSAIPDVEEEASIADPHSLARRLSGKPTMKRNSTARSSVQAYPMENIAITSHSDDDRASSVAATLDEEDTISVRELSTSHSPVSAKLEFEGSAAEELRDDSGVAFVEDVDRPTPGTPTINVHPGEMQEQDHTAAKPASPTQEGPSEWLTVSTDPKPDGSDSKRNSAQSSRLRHDTLTKNGSDKSQQSSSPRSETPPSSLQHDKAESIVEDFSKVLPARLSKVAQSYRTNEWAKHLESAEKPEAEEILEPGSPGAQLDHELPAPVSEDITHPFAVKRASKRVSSDNSNAHRDIALMQITSNSSRLPHGNSMRLSREASQSRIKDMQVSGTQQASTFDLGGRRISSGPVQLPSNTLMGKRESLIRNRASSQNFNQQVGLANDSIGAEEEDMTLAQRRRVLKHQKPPSASQKWKKSSWATSPQMEGFDSHQPKRTTGSGSDEKREELLAGWRGSAHQNGALTKGAVTMEEQQRAAMMTAKRQKELEQQQQSIMAQQRESMRHTMMRSNEMLDAHRDAMRRMQAAANKKP</sequence>
<comment type="caution">
    <text evidence="9">The sequence shown here is derived from an EMBL/GenBank/DDBJ whole genome shotgun (WGS) entry which is preliminary data.</text>
</comment>
<evidence type="ECO:0000259" key="8">
    <source>
        <dbReference type="Pfam" id="PF13886"/>
    </source>
</evidence>
<feature type="compositionally biased region" description="Polar residues" evidence="5">
    <location>
        <begin position="423"/>
        <end position="435"/>
    </location>
</feature>
<evidence type="ECO:0000256" key="7">
    <source>
        <dbReference type="SAM" id="SignalP"/>
    </source>
</evidence>
<organism evidence="9 10">
    <name type="scientific">Pseudopithomyces chartarum</name>
    <dbReference type="NCBI Taxonomy" id="1892770"/>
    <lineage>
        <taxon>Eukaryota</taxon>
        <taxon>Fungi</taxon>
        <taxon>Dikarya</taxon>
        <taxon>Ascomycota</taxon>
        <taxon>Pezizomycotina</taxon>
        <taxon>Dothideomycetes</taxon>
        <taxon>Pleosporomycetidae</taxon>
        <taxon>Pleosporales</taxon>
        <taxon>Massarineae</taxon>
        <taxon>Didymosphaeriaceae</taxon>
        <taxon>Pseudopithomyces</taxon>
    </lineage>
</organism>
<feature type="compositionally biased region" description="Basic and acidic residues" evidence="5">
    <location>
        <begin position="678"/>
        <end position="687"/>
    </location>
</feature>
<keyword evidence="7" id="KW-0732">Signal</keyword>
<feature type="chain" id="PRO_5042881296" description="TM7S3/TM198-like domain-containing protein" evidence="7">
    <location>
        <begin position="23"/>
        <end position="1050"/>
    </location>
</feature>
<feature type="compositionally biased region" description="Polar residues" evidence="5">
    <location>
        <begin position="1008"/>
        <end position="1018"/>
    </location>
</feature>
<feature type="transmembrane region" description="Helical" evidence="6">
    <location>
        <begin position="180"/>
        <end position="202"/>
    </location>
</feature>
<dbReference type="EMBL" id="WVTA01000014">
    <property type="protein sequence ID" value="KAK3202258.1"/>
    <property type="molecule type" value="Genomic_DNA"/>
</dbReference>
<feature type="compositionally biased region" description="Polar residues" evidence="5">
    <location>
        <begin position="393"/>
        <end position="404"/>
    </location>
</feature>
<feature type="region of interest" description="Disordered" evidence="5">
    <location>
        <begin position="820"/>
        <end position="1021"/>
    </location>
</feature>
<name>A0AAN6LSF7_9PLEO</name>
<keyword evidence="4 6" id="KW-0472">Membrane</keyword>
<protein>
    <recommendedName>
        <fullName evidence="8">TM7S3/TM198-like domain-containing protein</fullName>
    </recommendedName>
</protein>
<evidence type="ECO:0000256" key="3">
    <source>
        <dbReference type="ARBA" id="ARBA00022989"/>
    </source>
</evidence>
<feature type="compositionally biased region" description="Low complexity" evidence="5">
    <location>
        <begin position="706"/>
        <end position="722"/>
    </location>
</feature>
<feature type="domain" description="TM7S3/TM198-like" evidence="8">
    <location>
        <begin position="131"/>
        <end position="334"/>
    </location>
</feature>
<evidence type="ECO:0000313" key="9">
    <source>
        <dbReference type="EMBL" id="KAK3202258.1"/>
    </source>
</evidence>
<evidence type="ECO:0000313" key="10">
    <source>
        <dbReference type="Proteomes" id="UP001280581"/>
    </source>
</evidence>
<dbReference type="PANTHER" id="PTHR39469:SF1">
    <property type="entry name" value="DUF4203 DOMAIN-CONTAINING PROTEIN"/>
    <property type="match status" value="1"/>
</dbReference>
<evidence type="ECO:0000256" key="1">
    <source>
        <dbReference type="ARBA" id="ARBA00004141"/>
    </source>
</evidence>
<gene>
    <name evidence="9" type="ORF">GRF29_161g684375</name>
</gene>
<feature type="compositionally biased region" description="Low complexity" evidence="5">
    <location>
        <begin position="927"/>
        <end position="940"/>
    </location>
</feature>
<feature type="compositionally biased region" description="Polar residues" evidence="5">
    <location>
        <begin position="662"/>
        <end position="676"/>
    </location>
</feature>
<feature type="transmembrane region" description="Helical" evidence="6">
    <location>
        <begin position="151"/>
        <end position="174"/>
    </location>
</feature>
<feature type="region of interest" description="Disordered" evidence="5">
    <location>
        <begin position="347"/>
        <end position="366"/>
    </location>
</feature>
<accession>A0AAN6LSF7</accession>
<proteinExistence type="predicted"/>
<feature type="region of interest" description="Disordered" evidence="5">
    <location>
        <begin position="31"/>
        <end position="117"/>
    </location>
</feature>
<feature type="region of interest" description="Disordered" evidence="5">
    <location>
        <begin position="763"/>
        <end position="783"/>
    </location>
</feature>
<evidence type="ECO:0000256" key="5">
    <source>
        <dbReference type="SAM" id="MobiDB-lite"/>
    </source>
</evidence>
<dbReference type="PANTHER" id="PTHR39469">
    <property type="entry name" value="CHROMOSOME 1, WHOLE GENOME SHOTGUN SEQUENCE"/>
    <property type="match status" value="1"/>
</dbReference>
<dbReference type="Proteomes" id="UP001280581">
    <property type="component" value="Unassembled WGS sequence"/>
</dbReference>
<feature type="region of interest" description="Disordered" evidence="5">
    <location>
        <begin position="452"/>
        <end position="471"/>
    </location>
</feature>
<feature type="transmembrane region" description="Helical" evidence="6">
    <location>
        <begin position="260"/>
        <end position="279"/>
    </location>
</feature>
<evidence type="ECO:0000256" key="2">
    <source>
        <dbReference type="ARBA" id="ARBA00022692"/>
    </source>
</evidence>
<keyword evidence="2 6" id="KW-0812">Transmembrane</keyword>
<feature type="compositionally biased region" description="Polar residues" evidence="5">
    <location>
        <begin position="869"/>
        <end position="878"/>
    </location>
</feature>
<dbReference type="Pfam" id="PF13886">
    <property type="entry name" value="TM7S3_TM198"/>
    <property type="match status" value="1"/>
</dbReference>
<feature type="region of interest" description="Disordered" evidence="5">
    <location>
        <begin position="382"/>
        <end position="440"/>
    </location>
</feature>
<evidence type="ECO:0000256" key="6">
    <source>
        <dbReference type="SAM" id="Phobius"/>
    </source>
</evidence>
<keyword evidence="10" id="KW-1185">Reference proteome</keyword>
<feature type="compositionally biased region" description="Polar residues" evidence="5">
    <location>
        <begin position="37"/>
        <end position="80"/>
    </location>
</feature>
<feature type="transmembrane region" description="Helical" evidence="6">
    <location>
        <begin position="319"/>
        <end position="337"/>
    </location>
</feature>
<feature type="compositionally biased region" description="Polar residues" evidence="5">
    <location>
        <begin position="889"/>
        <end position="900"/>
    </location>
</feature>
<keyword evidence="3 6" id="KW-1133">Transmembrane helix</keyword>
<feature type="transmembrane region" description="Helical" evidence="6">
    <location>
        <begin position="123"/>
        <end position="144"/>
    </location>
</feature>
<feature type="transmembrane region" description="Helical" evidence="6">
    <location>
        <begin position="209"/>
        <end position="225"/>
    </location>
</feature>